<dbReference type="Gene3D" id="1.10.150.290">
    <property type="entry name" value="S-adenosyl-L-methionine-dependent methyltransferases"/>
    <property type="match status" value="1"/>
</dbReference>
<dbReference type="EMBL" id="DVLU01000016">
    <property type="protein sequence ID" value="HIT84654.1"/>
    <property type="molecule type" value="Genomic_DNA"/>
</dbReference>
<evidence type="ECO:0000313" key="3">
    <source>
        <dbReference type="Proteomes" id="UP000824165"/>
    </source>
</evidence>
<dbReference type="GO" id="GO:0032259">
    <property type="term" value="P:methylation"/>
    <property type="evidence" value="ECO:0007669"/>
    <property type="project" value="UniProtKB-KW"/>
</dbReference>
<proteinExistence type="predicted"/>
<organism evidence="2 3">
    <name type="scientific">Candidatus Ornithomonoglobus intestinigallinarum</name>
    <dbReference type="NCBI Taxonomy" id="2840894"/>
    <lineage>
        <taxon>Bacteria</taxon>
        <taxon>Bacillati</taxon>
        <taxon>Bacillota</taxon>
        <taxon>Clostridia</taxon>
        <taxon>Candidatus Ornithomonoglobus</taxon>
    </lineage>
</organism>
<accession>A0A9D1H3Q3</accession>
<sequence>MAKWDSDQYLKFEKERTQPSIDLARRIERESADSVIDIGCGPGNSTSVIAGRFPKARVTGADNSQNMIGKAKALHPELDFILFDASGDFGEIKEKYDVVFSNACIQWVPDHKKLLPKMMSLLNEGGTLAVQVPMNYKEPVHTIIGELIKSKKWRDKFDEPRIFYTLTQEEYFDILAAASSDFTIWETVYCHRMASHESILEWYRGTGLRPYLEALNETDKAEFEKDFLEEVKKAYPKQENGEIIFRFPRFFFTAEK</sequence>
<dbReference type="GO" id="GO:0030798">
    <property type="term" value="F:trans-aconitate 2-methyltransferase activity"/>
    <property type="evidence" value="ECO:0007669"/>
    <property type="project" value="InterPro"/>
</dbReference>
<comment type="caution">
    <text evidence="2">The sequence shown here is derived from an EMBL/GenBank/DDBJ whole genome shotgun (WGS) entry which is preliminary data.</text>
</comment>
<feature type="domain" description="Methyltransferase" evidence="1">
    <location>
        <begin position="31"/>
        <end position="156"/>
    </location>
</feature>
<keyword evidence="2" id="KW-0808">Transferase</keyword>
<dbReference type="InterPro" id="IPR029063">
    <property type="entry name" value="SAM-dependent_MTases_sf"/>
</dbReference>
<evidence type="ECO:0000259" key="1">
    <source>
        <dbReference type="Pfam" id="PF13847"/>
    </source>
</evidence>
<dbReference type="PANTHER" id="PTHR43861:SF1">
    <property type="entry name" value="TRANS-ACONITATE 2-METHYLTRANSFERASE"/>
    <property type="match status" value="1"/>
</dbReference>
<dbReference type="Pfam" id="PF13847">
    <property type="entry name" value="Methyltransf_31"/>
    <property type="match status" value="1"/>
</dbReference>
<dbReference type="Gene3D" id="3.40.50.150">
    <property type="entry name" value="Vaccinia Virus protein VP39"/>
    <property type="match status" value="1"/>
</dbReference>
<dbReference type="AlphaFoldDB" id="A0A9D1H3Q3"/>
<dbReference type="PANTHER" id="PTHR43861">
    <property type="entry name" value="TRANS-ACONITATE 2-METHYLTRANSFERASE-RELATED"/>
    <property type="match status" value="1"/>
</dbReference>
<reference evidence="2" key="2">
    <citation type="journal article" date="2021" name="PeerJ">
        <title>Extensive microbial diversity within the chicken gut microbiome revealed by metagenomics and culture.</title>
        <authorList>
            <person name="Gilroy R."/>
            <person name="Ravi A."/>
            <person name="Getino M."/>
            <person name="Pursley I."/>
            <person name="Horton D.L."/>
            <person name="Alikhan N.F."/>
            <person name="Baker D."/>
            <person name="Gharbi K."/>
            <person name="Hall N."/>
            <person name="Watson M."/>
            <person name="Adriaenssens E.M."/>
            <person name="Foster-Nyarko E."/>
            <person name="Jarju S."/>
            <person name="Secka A."/>
            <person name="Antonio M."/>
            <person name="Oren A."/>
            <person name="Chaudhuri R.R."/>
            <person name="La Ragione R."/>
            <person name="Hildebrand F."/>
            <person name="Pallen M.J."/>
        </authorList>
    </citation>
    <scope>NUCLEOTIDE SEQUENCE</scope>
    <source>
        <strain evidence="2">CHK181-108</strain>
    </source>
</reference>
<dbReference type="InterPro" id="IPR023149">
    <property type="entry name" value="Trans_acon_MeTrfase_C"/>
</dbReference>
<name>A0A9D1H3Q3_9FIRM</name>
<keyword evidence="2" id="KW-0489">Methyltransferase</keyword>
<dbReference type="SUPFAM" id="SSF53335">
    <property type="entry name" value="S-adenosyl-L-methionine-dependent methyltransferases"/>
    <property type="match status" value="1"/>
</dbReference>
<gene>
    <name evidence="2" type="ORF">IAA60_01985</name>
</gene>
<reference evidence="2" key="1">
    <citation type="submission" date="2020-10" db="EMBL/GenBank/DDBJ databases">
        <authorList>
            <person name="Gilroy R."/>
        </authorList>
    </citation>
    <scope>NUCLEOTIDE SEQUENCE</scope>
    <source>
        <strain evidence="2">CHK181-108</strain>
    </source>
</reference>
<dbReference type="InterPro" id="IPR025714">
    <property type="entry name" value="Methyltranfer_dom"/>
</dbReference>
<dbReference type="Proteomes" id="UP000824165">
    <property type="component" value="Unassembled WGS sequence"/>
</dbReference>
<evidence type="ECO:0000313" key="2">
    <source>
        <dbReference type="EMBL" id="HIT84654.1"/>
    </source>
</evidence>
<dbReference type="CDD" id="cd02440">
    <property type="entry name" value="AdoMet_MTases"/>
    <property type="match status" value="1"/>
</dbReference>
<protein>
    <submittedName>
        <fullName evidence="2">Methyltransferase domain-containing protein</fullName>
    </submittedName>
</protein>